<sequence>MEAEFEHLCRICAANTKSKTNSVVESVFIFKTQGLKDKISRHLYLSVDEDDPLPKVLCKACYRQVEATASLSNIAKHTQVVFRDFLLSTLPKNAREAAAAQLTAPPPPAQKPRPGPAARTEDKQPAGDESRPIVLTRIPKNVTVTKTQADDPPQSDLIDKSKEGSRETVSVNFDKGGPPQEKVVSARRSSVFVDSRYGSAPMSIAQRSMKNPPSLVPLHSEVSITSAPKISPEKKPSPAGVINFIQTHGRITGKVPVTSQEAKNPQPPPVPALARVSNPAMPKLPTNVLQQKRRNLKNAVNNIKAIQSGQVSLLKSAQARGPVEETRPYVTTTLVPKQTMFGFEPSVEEVLPEHMIFAAPKKKRDDEEATLQTGPPKLAKIMPVPNNPTAAVHQAPCSSNASSPVKSLTEAISLGSVIRDPDLLKLILKALKWPVSAGNCEDQMNRLKNSKFAVIMSDSNLLQDTDLTQLLGPYLAPMLALAQQQEKQSPPPLVAASFSASSSSAQGPKDILNLADLSGAIPYKLPPETSVQLVPSSPTELEPPPLRLTKLVQAGKRSQRKGRSREGPARGPSLPRTSAPTANAAHVTNELLNLNSTLLSQFESNPADALNEALLSMLKQQQEAKEQRSSRRRRSASNSVVNLEDIVLVEPQPPLDLEPIASNVVHPEASNRRPPPLASTQPTPVTRPIVKRRKTVIQSLKPSDVPTPNNGGAPMAKSASKVVHPTVAKTPEKDTAEVEPTSEEQPVVEPSQAPSSTVPEATNADHDAAEEQLEVAAEDASDNADTESSNRGGPGNRKSEVKAVLGQKLLEAIGLPQLGKDVAPESSRDSLRSALKRSLKQAQEQQQQMKRTKHEEPVKQPADSTTKPSAAESADERKKAIAERELALLKRKVAEDPKEAPKDEKSERTDVSSSSSRNRRNRKSKTDEAMEDSGDEEKKPERWDDDDELPLKADGEKGPEERSSSSNSNRPTRASKTQSKYYKGPSLKSQHSMGTRSTRQR</sequence>
<keyword evidence="1" id="KW-0863">Zinc-finger</keyword>
<dbReference type="GO" id="GO:0008270">
    <property type="term" value="F:zinc ion binding"/>
    <property type="evidence" value="ECO:0007669"/>
    <property type="project" value="UniProtKB-UniRule"/>
</dbReference>
<keyword evidence="1" id="KW-0862">Zinc</keyword>
<feature type="region of interest" description="Disordered" evidence="2">
    <location>
        <begin position="530"/>
        <end position="580"/>
    </location>
</feature>
<feature type="compositionally biased region" description="Basic and acidic residues" evidence="2">
    <location>
        <begin position="874"/>
        <end position="910"/>
    </location>
</feature>
<reference evidence="4 5" key="1">
    <citation type="journal article" date="2007" name="Nature">
        <title>Evolution of genes and genomes on the Drosophila phylogeny.</title>
        <authorList>
            <consortium name="Drosophila 12 Genomes Consortium"/>
            <person name="Clark A.G."/>
            <person name="Eisen M.B."/>
            <person name="Smith D.R."/>
            <person name="Bergman C.M."/>
            <person name="Oliver B."/>
            <person name="Markow T.A."/>
            <person name="Kaufman T.C."/>
            <person name="Kellis M."/>
            <person name="Gelbart W."/>
            <person name="Iyer V.N."/>
            <person name="Pollard D.A."/>
            <person name="Sackton T.B."/>
            <person name="Larracuente A.M."/>
            <person name="Singh N.D."/>
            <person name="Abad J.P."/>
            <person name="Abt D.N."/>
            <person name="Adryan B."/>
            <person name="Aguade M."/>
            <person name="Akashi H."/>
            <person name="Anderson W.W."/>
            <person name="Aquadro C.F."/>
            <person name="Ardell D.H."/>
            <person name="Arguello R."/>
            <person name="Artieri C.G."/>
            <person name="Barbash D.A."/>
            <person name="Barker D."/>
            <person name="Barsanti P."/>
            <person name="Batterham P."/>
            <person name="Batzoglou S."/>
            <person name="Begun D."/>
            <person name="Bhutkar A."/>
            <person name="Blanco E."/>
            <person name="Bosak S.A."/>
            <person name="Bradley R.K."/>
            <person name="Brand A.D."/>
            <person name="Brent M.R."/>
            <person name="Brooks A.N."/>
            <person name="Brown R.H."/>
            <person name="Butlin R.K."/>
            <person name="Caggese C."/>
            <person name="Calvi B.R."/>
            <person name="Bernardo de Carvalho A."/>
            <person name="Caspi A."/>
            <person name="Castrezana S."/>
            <person name="Celniker S.E."/>
            <person name="Chang J.L."/>
            <person name="Chapple C."/>
            <person name="Chatterji S."/>
            <person name="Chinwalla A."/>
            <person name="Civetta A."/>
            <person name="Clifton S.W."/>
            <person name="Comeron J.M."/>
            <person name="Costello J.C."/>
            <person name="Coyne J.A."/>
            <person name="Daub J."/>
            <person name="David R.G."/>
            <person name="Delcher A.L."/>
            <person name="Delehaunty K."/>
            <person name="Do C.B."/>
            <person name="Ebling H."/>
            <person name="Edwards K."/>
            <person name="Eickbush T."/>
            <person name="Evans J.D."/>
            <person name="Filipski A."/>
            <person name="Findeiss S."/>
            <person name="Freyhult E."/>
            <person name="Fulton L."/>
            <person name="Fulton R."/>
            <person name="Garcia A.C."/>
            <person name="Gardiner A."/>
            <person name="Garfield D.A."/>
            <person name="Garvin B.E."/>
            <person name="Gibson G."/>
            <person name="Gilbert D."/>
            <person name="Gnerre S."/>
            <person name="Godfrey J."/>
            <person name="Good R."/>
            <person name="Gotea V."/>
            <person name="Gravely B."/>
            <person name="Greenberg A.J."/>
            <person name="Griffiths-Jones S."/>
            <person name="Gross S."/>
            <person name="Guigo R."/>
            <person name="Gustafson E.A."/>
            <person name="Haerty W."/>
            <person name="Hahn M.W."/>
            <person name="Halligan D.L."/>
            <person name="Halpern A.L."/>
            <person name="Halter G.M."/>
            <person name="Han M.V."/>
            <person name="Heger A."/>
            <person name="Hillier L."/>
            <person name="Hinrichs A.S."/>
            <person name="Holmes I."/>
            <person name="Hoskins R.A."/>
            <person name="Hubisz M.J."/>
            <person name="Hultmark D."/>
            <person name="Huntley M.A."/>
            <person name="Jaffe D.B."/>
            <person name="Jagadeeshan S."/>
            <person name="Jeck W.R."/>
            <person name="Johnson J."/>
            <person name="Jones C.D."/>
            <person name="Jordan W.C."/>
            <person name="Karpen G.H."/>
            <person name="Kataoka E."/>
            <person name="Keightley P.D."/>
            <person name="Kheradpour P."/>
            <person name="Kirkness E.F."/>
            <person name="Koerich L.B."/>
            <person name="Kristiansen K."/>
            <person name="Kudrna D."/>
            <person name="Kulathinal R.J."/>
            <person name="Kumar S."/>
            <person name="Kwok R."/>
            <person name="Lander E."/>
            <person name="Langley C.H."/>
            <person name="Lapoint R."/>
            <person name="Lazzaro B.P."/>
            <person name="Lee S.J."/>
            <person name="Levesque L."/>
            <person name="Li R."/>
            <person name="Lin C.F."/>
            <person name="Lin M.F."/>
            <person name="Lindblad-Toh K."/>
            <person name="Llopart A."/>
            <person name="Long M."/>
            <person name="Low L."/>
            <person name="Lozovsky E."/>
            <person name="Lu J."/>
            <person name="Luo M."/>
            <person name="Machado C.A."/>
            <person name="Makalowski W."/>
            <person name="Marzo M."/>
            <person name="Matsuda M."/>
            <person name="Matzkin L."/>
            <person name="McAllister B."/>
            <person name="McBride C.S."/>
            <person name="McKernan B."/>
            <person name="McKernan K."/>
            <person name="Mendez-Lago M."/>
            <person name="Minx P."/>
            <person name="Mollenhauer M.U."/>
            <person name="Montooth K."/>
            <person name="Mount S.M."/>
            <person name="Mu X."/>
            <person name="Myers E."/>
            <person name="Negre B."/>
            <person name="Newfeld S."/>
            <person name="Nielsen R."/>
            <person name="Noor M.A."/>
            <person name="O'Grady P."/>
            <person name="Pachter L."/>
            <person name="Papaceit M."/>
            <person name="Parisi M.J."/>
            <person name="Parisi M."/>
            <person name="Parts L."/>
            <person name="Pedersen J.S."/>
            <person name="Pesole G."/>
            <person name="Phillippy A.M."/>
            <person name="Ponting C.P."/>
            <person name="Pop M."/>
            <person name="Porcelli D."/>
            <person name="Powell J.R."/>
            <person name="Prohaska S."/>
            <person name="Pruitt K."/>
            <person name="Puig M."/>
            <person name="Quesneville H."/>
            <person name="Ram K.R."/>
            <person name="Rand D."/>
            <person name="Rasmussen M.D."/>
            <person name="Reed L.K."/>
            <person name="Reenan R."/>
            <person name="Reily A."/>
            <person name="Remington K.A."/>
            <person name="Rieger T.T."/>
            <person name="Ritchie M.G."/>
            <person name="Robin C."/>
            <person name="Rogers Y.H."/>
            <person name="Rohde C."/>
            <person name="Rozas J."/>
            <person name="Rubenfield M.J."/>
            <person name="Ruiz A."/>
            <person name="Russo S."/>
            <person name="Salzberg S.L."/>
            <person name="Sanchez-Gracia A."/>
            <person name="Saranga D.J."/>
            <person name="Sato H."/>
            <person name="Schaeffer S.W."/>
            <person name="Schatz M.C."/>
            <person name="Schlenke T."/>
            <person name="Schwartz R."/>
            <person name="Segarra C."/>
            <person name="Singh R.S."/>
            <person name="Sirot L."/>
            <person name="Sirota M."/>
            <person name="Sisneros N.B."/>
            <person name="Smith C.D."/>
            <person name="Smith T.F."/>
            <person name="Spieth J."/>
            <person name="Stage D.E."/>
            <person name="Stark A."/>
            <person name="Stephan W."/>
            <person name="Strausberg R.L."/>
            <person name="Strempel S."/>
            <person name="Sturgill D."/>
            <person name="Sutton G."/>
            <person name="Sutton G.G."/>
            <person name="Tao W."/>
            <person name="Teichmann S."/>
            <person name="Tobari Y.N."/>
            <person name="Tomimura Y."/>
            <person name="Tsolas J.M."/>
            <person name="Valente V.L."/>
            <person name="Venter E."/>
            <person name="Venter J.C."/>
            <person name="Vicario S."/>
            <person name="Vieira F.G."/>
            <person name="Vilella A.J."/>
            <person name="Villasante A."/>
            <person name="Walenz B."/>
            <person name="Wang J."/>
            <person name="Wasserman M."/>
            <person name="Watts T."/>
            <person name="Wilson D."/>
            <person name="Wilson R.K."/>
            <person name="Wing R.A."/>
            <person name="Wolfner M.F."/>
            <person name="Wong A."/>
            <person name="Wong G.K."/>
            <person name="Wu C.I."/>
            <person name="Wu G."/>
            <person name="Yamamoto D."/>
            <person name="Yang H.P."/>
            <person name="Yang S.P."/>
            <person name="Yorke J.A."/>
            <person name="Yoshida K."/>
            <person name="Zdobnov E."/>
            <person name="Zhang P."/>
            <person name="Zhang Y."/>
            <person name="Zimin A.V."/>
            <person name="Baldwin J."/>
            <person name="Abdouelleil A."/>
            <person name="Abdulkadir J."/>
            <person name="Abebe A."/>
            <person name="Abera B."/>
            <person name="Abreu J."/>
            <person name="Acer S.C."/>
            <person name="Aftuck L."/>
            <person name="Alexander A."/>
            <person name="An P."/>
            <person name="Anderson E."/>
            <person name="Anderson S."/>
            <person name="Arachi H."/>
            <person name="Azer M."/>
            <person name="Bachantsang P."/>
            <person name="Barry A."/>
            <person name="Bayul T."/>
            <person name="Berlin A."/>
            <person name="Bessette D."/>
            <person name="Bloom T."/>
            <person name="Blye J."/>
            <person name="Boguslavskiy L."/>
            <person name="Bonnet C."/>
            <person name="Boukhgalter B."/>
            <person name="Bourzgui I."/>
            <person name="Brown A."/>
            <person name="Cahill P."/>
            <person name="Channer S."/>
            <person name="Cheshatsang Y."/>
            <person name="Chuda L."/>
            <person name="Citroen M."/>
            <person name="Collymore A."/>
            <person name="Cooke P."/>
            <person name="Costello M."/>
            <person name="D'Aco K."/>
            <person name="Daza R."/>
            <person name="De Haan G."/>
            <person name="DeGray S."/>
            <person name="DeMaso C."/>
            <person name="Dhargay N."/>
            <person name="Dooley K."/>
            <person name="Dooley E."/>
            <person name="Doricent M."/>
            <person name="Dorje P."/>
            <person name="Dorjee K."/>
            <person name="Dupes A."/>
            <person name="Elong R."/>
            <person name="Falk J."/>
            <person name="Farina A."/>
            <person name="Faro S."/>
            <person name="Ferguson D."/>
            <person name="Fisher S."/>
            <person name="Foley C.D."/>
            <person name="Franke A."/>
            <person name="Friedrich D."/>
            <person name="Gadbois L."/>
            <person name="Gearin G."/>
            <person name="Gearin C.R."/>
            <person name="Giannoukos G."/>
            <person name="Goode T."/>
            <person name="Graham J."/>
            <person name="Grandbois E."/>
            <person name="Grewal S."/>
            <person name="Gyaltsen K."/>
            <person name="Hafez N."/>
            <person name="Hagos B."/>
            <person name="Hall J."/>
            <person name="Henson C."/>
            <person name="Hollinger A."/>
            <person name="Honan T."/>
            <person name="Huard M.D."/>
            <person name="Hughes L."/>
            <person name="Hurhula B."/>
            <person name="Husby M.E."/>
            <person name="Kamat A."/>
            <person name="Kanga B."/>
            <person name="Kashin S."/>
            <person name="Khazanovich D."/>
            <person name="Kisner P."/>
            <person name="Lance K."/>
            <person name="Lara M."/>
            <person name="Lee W."/>
            <person name="Lennon N."/>
            <person name="Letendre F."/>
            <person name="LeVine R."/>
            <person name="Lipovsky A."/>
            <person name="Liu X."/>
            <person name="Liu J."/>
            <person name="Liu S."/>
            <person name="Lokyitsang T."/>
            <person name="Lokyitsang Y."/>
            <person name="Lubonja R."/>
            <person name="Lui A."/>
            <person name="MacDonald P."/>
            <person name="Magnisalis V."/>
            <person name="Maru K."/>
            <person name="Matthews C."/>
            <person name="McCusker W."/>
            <person name="McDonough S."/>
            <person name="Mehta T."/>
            <person name="Meldrim J."/>
            <person name="Meneus L."/>
            <person name="Mihai O."/>
            <person name="Mihalev A."/>
            <person name="Mihova T."/>
            <person name="Mittelman R."/>
            <person name="Mlenga V."/>
            <person name="Montmayeur A."/>
            <person name="Mulrain L."/>
            <person name="Navidi A."/>
            <person name="Naylor J."/>
            <person name="Negash T."/>
            <person name="Nguyen T."/>
            <person name="Nguyen N."/>
            <person name="Nicol R."/>
            <person name="Norbu C."/>
            <person name="Norbu N."/>
            <person name="Novod N."/>
            <person name="O'Neill B."/>
            <person name="Osman S."/>
            <person name="Markiewicz E."/>
            <person name="Oyono O.L."/>
            <person name="Patti C."/>
            <person name="Phunkhang P."/>
            <person name="Pierre F."/>
            <person name="Priest M."/>
            <person name="Raghuraman S."/>
            <person name="Rege F."/>
            <person name="Reyes R."/>
            <person name="Rise C."/>
            <person name="Rogov P."/>
            <person name="Ross K."/>
            <person name="Ryan E."/>
            <person name="Settipalli S."/>
            <person name="Shea T."/>
            <person name="Sherpa N."/>
            <person name="Shi L."/>
            <person name="Shih D."/>
            <person name="Sparrow T."/>
            <person name="Spaulding J."/>
            <person name="Stalker J."/>
            <person name="Stange-Thomann N."/>
            <person name="Stavropoulos S."/>
            <person name="Stone C."/>
            <person name="Strader C."/>
            <person name="Tesfaye S."/>
            <person name="Thomson T."/>
            <person name="Thoulutsang Y."/>
            <person name="Thoulutsang D."/>
            <person name="Topham K."/>
            <person name="Topping I."/>
            <person name="Tsamla T."/>
            <person name="Vassiliev H."/>
            <person name="Vo A."/>
            <person name="Wangchuk T."/>
            <person name="Wangdi T."/>
            <person name="Weiand M."/>
            <person name="Wilkinson J."/>
            <person name="Wilson A."/>
            <person name="Yadav S."/>
            <person name="Young G."/>
            <person name="Yu Q."/>
            <person name="Zembek L."/>
            <person name="Zhong D."/>
            <person name="Zimmer A."/>
            <person name="Zwirko Z."/>
            <person name="Jaffe D.B."/>
            <person name="Alvarez P."/>
            <person name="Brockman W."/>
            <person name="Butler J."/>
            <person name="Chin C."/>
            <person name="Gnerre S."/>
            <person name="Grabherr M."/>
            <person name="Kleber M."/>
            <person name="Mauceli E."/>
            <person name="MacCallum I."/>
        </authorList>
    </citation>
    <scope>NUCLEOTIDE SEQUENCE [LARGE SCALE GENOMIC DNA]</scope>
    <source>
        <strain evidence="5">Tucson 14024-0371.13</strain>
    </source>
</reference>
<feature type="binding site" evidence="1">
    <location>
        <position position="61"/>
    </location>
    <ligand>
        <name>Zn(2+)</name>
        <dbReference type="ChEBI" id="CHEBI:29105"/>
    </ligand>
</feature>
<feature type="binding site" evidence="1">
    <location>
        <position position="9"/>
    </location>
    <ligand>
        <name>Zn(2+)</name>
        <dbReference type="ChEBI" id="CHEBI:29105"/>
    </ligand>
</feature>
<feature type="binding site" evidence="1">
    <location>
        <position position="12"/>
    </location>
    <ligand>
        <name>Zn(2+)</name>
        <dbReference type="ChEBI" id="CHEBI:29105"/>
    </ligand>
</feature>
<feature type="compositionally biased region" description="Polar residues" evidence="2">
    <location>
        <begin position="987"/>
        <end position="1001"/>
    </location>
</feature>
<evidence type="ECO:0000259" key="3">
    <source>
        <dbReference type="PROSITE" id="PS51915"/>
    </source>
</evidence>
<accession>B3MLU2</accession>
<feature type="compositionally biased region" description="Basic and acidic residues" evidence="2">
    <location>
        <begin position="119"/>
        <end position="131"/>
    </location>
</feature>
<feature type="compositionally biased region" description="Acidic residues" evidence="2">
    <location>
        <begin position="770"/>
        <end position="785"/>
    </location>
</feature>
<dbReference type="HOGENOM" id="CLU_331301_0_0_1"/>
<dbReference type="InterPro" id="IPR012934">
    <property type="entry name" value="Znf_AD"/>
</dbReference>
<feature type="compositionally biased region" description="Basic and acidic residues" evidence="2">
    <location>
        <begin position="822"/>
        <end position="831"/>
    </location>
</feature>
<gene>
    <name evidence="4" type="primary">Dana\GF15049</name>
    <name evidence="4" type="synonym">dana_GLEANR_15815</name>
    <name evidence="4" type="ORF">GF15049</name>
</gene>
<dbReference type="eggNOG" id="ENOG502TA4K">
    <property type="taxonomic scope" value="Eukaryota"/>
</dbReference>
<dbReference type="GO" id="GO:0007616">
    <property type="term" value="P:long-term memory"/>
    <property type="evidence" value="ECO:0007669"/>
    <property type="project" value="EnsemblMetazoa"/>
</dbReference>
<dbReference type="OMA" id="NCEEQMT"/>
<name>B3MLU2_DROAN</name>
<feature type="compositionally biased region" description="Pro residues" evidence="2">
    <location>
        <begin position="104"/>
        <end position="115"/>
    </location>
</feature>
<dbReference type="OrthoDB" id="654211at2759"/>
<keyword evidence="1" id="KW-0479">Metal-binding</keyword>
<feature type="region of interest" description="Disordered" evidence="2">
    <location>
        <begin position="665"/>
        <end position="1001"/>
    </location>
</feature>
<dbReference type="GO" id="GO:0005634">
    <property type="term" value="C:nucleus"/>
    <property type="evidence" value="ECO:0007669"/>
    <property type="project" value="InterPro"/>
</dbReference>
<dbReference type="Pfam" id="PF07776">
    <property type="entry name" value="zf-AD"/>
    <property type="match status" value="1"/>
</dbReference>
<organism evidence="4 5">
    <name type="scientific">Drosophila ananassae</name>
    <name type="common">Fruit fly</name>
    <dbReference type="NCBI Taxonomy" id="7217"/>
    <lineage>
        <taxon>Eukaryota</taxon>
        <taxon>Metazoa</taxon>
        <taxon>Ecdysozoa</taxon>
        <taxon>Arthropoda</taxon>
        <taxon>Hexapoda</taxon>
        <taxon>Insecta</taxon>
        <taxon>Pterygota</taxon>
        <taxon>Neoptera</taxon>
        <taxon>Endopterygota</taxon>
        <taxon>Diptera</taxon>
        <taxon>Brachycera</taxon>
        <taxon>Muscomorpha</taxon>
        <taxon>Ephydroidea</taxon>
        <taxon>Drosophilidae</taxon>
        <taxon>Drosophila</taxon>
        <taxon>Sophophora</taxon>
    </lineage>
</organism>
<dbReference type="EMBL" id="CH902620">
    <property type="protein sequence ID" value="EDV30813.1"/>
    <property type="molecule type" value="Genomic_DNA"/>
</dbReference>
<dbReference type="PANTHER" id="PTHR39942">
    <property type="entry name" value="BCDNA.LD26519-RELATED"/>
    <property type="match status" value="1"/>
</dbReference>
<dbReference type="GeneID" id="6497863"/>
<dbReference type="SMART" id="SM00868">
    <property type="entry name" value="zf-AD"/>
    <property type="match status" value="1"/>
</dbReference>
<dbReference type="GO" id="GO:0005771">
    <property type="term" value="C:multivesicular body"/>
    <property type="evidence" value="ECO:0007669"/>
    <property type="project" value="EnsemblMetazoa"/>
</dbReference>
<dbReference type="PhylomeDB" id="B3MLU2"/>
<dbReference type="PANTHER" id="PTHR39942:SF1">
    <property type="entry name" value="BCDNA.LD26519-RELATED"/>
    <property type="match status" value="1"/>
</dbReference>
<feature type="compositionally biased region" description="Polar residues" evidence="2">
    <location>
        <begin position="696"/>
        <end position="710"/>
    </location>
</feature>
<dbReference type="SUPFAM" id="SSF57716">
    <property type="entry name" value="Glucocorticoid receptor-like (DNA-binding domain)"/>
    <property type="match status" value="1"/>
</dbReference>
<feature type="compositionally biased region" description="Basic and acidic residues" evidence="2">
    <location>
        <begin position="157"/>
        <end position="166"/>
    </location>
</feature>
<feature type="domain" description="ZAD" evidence="3">
    <location>
        <begin position="7"/>
        <end position="85"/>
    </location>
</feature>
<feature type="compositionally biased region" description="Basic and acidic residues" evidence="2">
    <location>
        <begin position="949"/>
        <end position="963"/>
    </location>
</feature>
<evidence type="ECO:0000313" key="4">
    <source>
        <dbReference type="EMBL" id="EDV30813.1"/>
    </source>
</evidence>
<evidence type="ECO:0000256" key="2">
    <source>
        <dbReference type="SAM" id="MobiDB-lite"/>
    </source>
</evidence>
<dbReference type="Proteomes" id="UP000007801">
    <property type="component" value="Unassembled WGS sequence"/>
</dbReference>
<proteinExistence type="predicted"/>
<dbReference type="AlphaFoldDB" id="B3MLU2"/>
<feature type="binding site" evidence="1">
    <location>
        <position position="58"/>
    </location>
    <ligand>
        <name>Zn(2+)</name>
        <dbReference type="ChEBI" id="CHEBI:29105"/>
    </ligand>
</feature>
<dbReference type="InParanoid" id="B3MLU2"/>
<dbReference type="PROSITE" id="PS51915">
    <property type="entry name" value="ZAD"/>
    <property type="match status" value="1"/>
</dbReference>
<keyword evidence="5" id="KW-1185">Reference proteome</keyword>
<protein>
    <recommendedName>
        <fullName evidence="3">ZAD domain-containing protein</fullName>
    </recommendedName>
</protein>
<dbReference type="KEGG" id="dan:6497863"/>
<dbReference type="Gene3D" id="3.40.1800.20">
    <property type="match status" value="1"/>
</dbReference>
<dbReference type="FunCoup" id="B3MLU2">
    <property type="interactions" value="59"/>
</dbReference>
<evidence type="ECO:0000313" key="5">
    <source>
        <dbReference type="Proteomes" id="UP000007801"/>
    </source>
</evidence>
<feature type="region of interest" description="Disordered" evidence="2">
    <location>
        <begin position="97"/>
        <end position="187"/>
    </location>
</feature>
<evidence type="ECO:0000256" key="1">
    <source>
        <dbReference type="PROSITE-ProRule" id="PRU01263"/>
    </source>
</evidence>